<reference evidence="1 2" key="1">
    <citation type="submission" date="2019-06" db="EMBL/GenBank/DDBJ databases">
        <title>Sequencing the genomes of 1000 actinobacteria strains.</title>
        <authorList>
            <person name="Klenk H.-P."/>
        </authorList>
    </citation>
    <scope>NUCLEOTIDE SEQUENCE [LARGE SCALE GENOMIC DNA]</scope>
    <source>
        <strain evidence="1 2">DSM 45301</strain>
    </source>
</reference>
<protein>
    <submittedName>
        <fullName evidence="1">Organic hydroperoxide reductase OsmC/OhrA</fullName>
    </submittedName>
</protein>
<dbReference type="PANTHER" id="PTHR42830">
    <property type="entry name" value="OSMOTICALLY INDUCIBLE FAMILY PROTEIN"/>
    <property type="match status" value="1"/>
</dbReference>
<dbReference type="PANTHER" id="PTHR42830:SF2">
    <property type="entry name" value="OSMC_OHR FAMILY PROTEIN"/>
    <property type="match status" value="1"/>
</dbReference>
<dbReference type="InterPro" id="IPR036102">
    <property type="entry name" value="OsmC/Ohrsf"/>
</dbReference>
<dbReference type="Gene3D" id="3.30.300.20">
    <property type="match status" value="1"/>
</dbReference>
<dbReference type="Proteomes" id="UP000315677">
    <property type="component" value="Unassembled WGS sequence"/>
</dbReference>
<evidence type="ECO:0000313" key="2">
    <source>
        <dbReference type="Proteomes" id="UP000315677"/>
    </source>
</evidence>
<dbReference type="AlphaFoldDB" id="A0A543D966"/>
<dbReference type="EMBL" id="VFPA01000004">
    <property type="protein sequence ID" value="TQM05873.1"/>
    <property type="molecule type" value="Genomic_DNA"/>
</dbReference>
<accession>A0A543D966</accession>
<evidence type="ECO:0000313" key="1">
    <source>
        <dbReference type="EMBL" id="TQM05873.1"/>
    </source>
</evidence>
<gene>
    <name evidence="1" type="ORF">FB558_6094</name>
</gene>
<dbReference type="SUPFAM" id="SSF82784">
    <property type="entry name" value="OsmC-like"/>
    <property type="match status" value="1"/>
</dbReference>
<sequence length="158" mass="17180">MTGPAVHQFRAHCSWAGSTAVEHREFARTIRAGAPPADAELTLSADPAFLGDPALLNPEQLLVLAAASCQLLAFLAVASRARIDVRDYRDDATATMSEANRPVRLDEIVLRPRITLVSGPTEERVRHLVEVAHRECFVAHSLATPVRIEPLIAFVDPA</sequence>
<dbReference type="InterPro" id="IPR015946">
    <property type="entry name" value="KH_dom-like_a/b"/>
</dbReference>
<dbReference type="InterPro" id="IPR003718">
    <property type="entry name" value="OsmC/Ohr_fam"/>
</dbReference>
<organism evidence="1 2">
    <name type="scientific">Pseudonocardia kunmingensis</name>
    <dbReference type="NCBI Taxonomy" id="630975"/>
    <lineage>
        <taxon>Bacteria</taxon>
        <taxon>Bacillati</taxon>
        <taxon>Actinomycetota</taxon>
        <taxon>Actinomycetes</taxon>
        <taxon>Pseudonocardiales</taxon>
        <taxon>Pseudonocardiaceae</taxon>
        <taxon>Pseudonocardia</taxon>
    </lineage>
</organism>
<name>A0A543D966_9PSEU</name>
<dbReference type="RefSeq" id="WP_142059372.1">
    <property type="nucleotide sequence ID" value="NZ_VFPA01000004.1"/>
</dbReference>
<keyword evidence="2" id="KW-1185">Reference proteome</keyword>
<comment type="caution">
    <text evidence="1">The sequence shown here is derived from an EMBL/GenBank/DDBJ whole genome shotgun (WGS) entry which is preliminary data.</text>
</comment>
<dbReference type="OrthoDB" id="9795405at2"/>
<dbReference type="InterPro" id="IPR052707">
    <property type="entry name" value="OsmC_Ohr_Peroxiredoxin"/>
</dbReference>
<proteinExistence type="predicted"/>
<dbReference type="Pfam" id="PF02566">
    <property type="entry name" value="OsmC"/>
    <property type="match status" value="1"/>
</dbReference>